<keyword evidence="2" id="KW-1185">Reference proteome</keyword>
<reference evidence="1 2" key="1">
    <citation type="submission" date="2020-08" db="EMBL/GenBank/DDBJ databases">
        <title>Genomic Encyclopedia of Type Strains, Phase IV (KMG-IV): sequencing the most valuable type-strain genomes for metagenomic binning, comparative biology and taxonomic classification.</title>
        <authorList>
            <person name="Goeker M."/>
        </authorList>
    </citation>
    <scope>NUCLEOTIDE SEQUENCE [LARGE SCALE GENOMIC DNA]</scope>
    <source>
        <strain evidence="1 2">DSM 27163</strain>
    </source>
</reference>
<dbReference type="InterPro" id="IPR018523">
    <property type="entry name" value="Isocitrate_lyase_ph_CS"/>
</dbReference>
<evidence type="ECO:0000313" key="2">
    <source>
        <dbReference type="Proteomes" id="UP000537161"/>
    </source>
</evidence>
<dbReference type="AlphaFoldDB" id="A0A7W9B9F5"/>
<evidence type="ECO:0000313" key="1">
    <source>
        <dbReference type="EMBL" id="MBB5708656.1"/>
    </source>
</evidence>
<dbReference type="PANTHER" id="PTHR42905:SF5">
    <property type="entry name" value="CARBOXYVINYL-CARBOXYPHOSPHONATE PHOSPHORYLMUTASE, CHLOROPLASTIC"/>
    <property type="match status" value="1"/>
</dbReference>
<accession>A0A7W9B9F5</accession>
<dbReference type="SUPFAM" id="SSF51621">
    <property type="entry name" value="Phosphoenolpyruvate/pyruvate domain"/>
    <property type="match status" value="1"/>
</dbReference>
<keyword evidence="1" id="KW-0456">Lyase</keyword>
<dbReference type="Proteomes" id="UP000537161">
    <property type="component" value="Unassembled WGS sequence"/>
</dbReference>
<dbReference type="EMBL" id="JACIJH010000023">
    <property type="protein sequence ID" value="MBB5708656.1"/>
    <property type="molecule type" value="Genomic_DNA"/>
</dbReference>
<dbReference type="PANTHER" id="PTHR42905">
    <property type="entry name" value="PHOSPHOENOLPYRUVATE CARBOXYLASE"/>
    <property type="match status" value="1"/>
</dbReference>
<dbReference type="GO" id="GO:0016833">
    <property type="term" value="F:oxo-acid-lyase activity"/>
    <property type="evidence" value="ECO:0007669"/>
    <property type="project" value="UniProtKB-ARBA"/>
</dbReference>
<comment type="caution">
    <text evidence="1">The sequence shown here is derived from an EMBL/GenBank/DDBJ whole genome shotgun (WGS) entry which is preliminary data.</text>
</comment>
<dbReference type="PROSITE" id="PS00161">
    <property type="entry name" value="ISOCITRATE_LYASE"/>
    <property type="match status" value="1"/>
</dbReference>
<proteinExistence type="predicted"/>
<dbReference type="Pfam" id="PF13714">
    <property type="entry name" value="PEP_mutase"/>
    <property type="match status" value="1"/>
</dbReference>
<dbReference type="CDD" id="cd00377">
    <property type="entry name" value="ICL_PEPM"/>
    <property type="match status" value="1"/>
</dbReference>
<sequence>MTALAGLFAVGTDGRRPGIQLPGCWDALTALLVERSGFPAAFLTGGGLAMARLGRPDIGLVTAGELVDATAQITDRIAIPLIVDGDTGFGNALTLQRLVRHLERAGAAAVQIEDQSFPKRCGHMAGKRVVPLGEAVGRIKAAVDARTAMRVVARTDALAIEGLDAALDRAEAYLAAGADILFVEGPRTLDEARAIAARFAARAPLFHNLVEGGVTPATDSGTFFDLGYAATLHPLLLMHALVAAAPRLFDVLRRAGSTDGLHAEIADLAHMNALTGLPALLKDADLYA</sequence>
<name>A0A7W9B9F5_9SPHN</name>
<organism evidence="1 2">
    <name type="scientific">Sphingopyxis panaciterrulae</name>
    <dbReference type="NCBI Taxonomy" id="462372"/>
    <lineage>
        <taxon>Bacteria</taxon>
        <taxon>Pseudomonadati</taxon>
        <taxon>Pseudomonadota</taxon>
        <taxon>Alphaproteobacteria</taxon>
        <taxon>Sphingomonadales</taxon>
        <taxon>Sphingomonadaceae</taxon>
        <taxon>Sphingopyxis</taxon>
    </lineage>
</organism>
<gene>
    <name evidence="1" type="ORF">FHR21_004050</name>
</gene>
<dbReference type="RefSeq" id="WP_184101588.1">
    <property type="nucleotide sequence ID" value="NZ_JACIJH010000023.1"/>
</dbReference>
<dbReference type="InterPro" id="IPR015813">
    <property type="entry name" value="Pyrv/PenolPyrv_kinase-like_dom"/>
</dbReference>
<protein>
    <submittedName>
        <fullName evidence="1">2-methylisocitrate lyase-like PEP mutase family enzyme</fullName>
    </submittedName>
</protein>
<dbReference type="InterPro" id="IPR039556">
    <property type="entry name" value="ICL/PEPM"/>
</dbReference>
<dbReference type="Gene3D" id="3.20.20.60">
    <property type="entry name" value="Phosphoenolpyruvate-binding domains"/>
    <property type="match status" value="1"/>
</dbReference>
<dbReference type="InterPro" id="IPR040442">
    <property type="entry name" value="Pyrv_kinase-like_dom_sf"/>
</dbReference>